<dbReference type="Gene3D" id="1.10.150.20">
    <property type="entry name" value="5' to 3' exonuclease, C-terminal subdomain"/>
    <property type="match status" value="1"/>
</dbReference>
<dbReference type="GO" id="GO:0009379">
    <property type="term" value="C:Holliday junction helicase complex"/>
    <property type="evidence" value="ECO:0007669"/>
    <property type="project" value="InterPro"/>
</dbReference>
<dbReference type="InterPro" id="IPR000085">
    <property type="entry name" value="RuvA"/>
</dbReference>
<dbReference type="SMART" id="SM00278">
    <property type="entry name" value="HhH1"/>
    <property type="match status" value="2"/>
</dbReference>
<evidence type="ECO:0000256" key="1">
    <source>
        <dbReference type="ARBA" id="ARBA00022490"/>
    </source>
</evidence>
<keyword evidence="1 6" id="KW-0963">Cytoplasm</keyword>
<dbReference type="HAMAP" id="MF_00031">
    <property type="entry name" value="DNA_HJ_migration_RuvA"/>
    <property type="match status" value="1"/>
</dbReference>
<keyword evidence="5 6" id="KW-0234">DNA repair</keyword>
<evidence type="ECO:0000313" key="9">
    <source>
        <dbReference type="Proteomes" id="UP000886724"/>
    </source>
</evidence>
<gene>
    <name evidence="6 8" type="primary">ruvA</name>
    <name evidence="8" type="ORF">H9980_08835</name>
</gene>
<dbReference type="GO" id="GO:0006281">
    <property type="term" value="P:DNA repair"/>
    <property type="evidence" value="ECO:0007669"/>
    <property type="project" value="UniProtKB-UniRule"/>
</dbReference>
<dbReference type="InterPro" id="IPR036267">
    <property type="entry name" value="RuvA_C_sf"/>
</dbReference>
<evidence type="ECO:0000256" key="3">
    <source>
        <dbReference type="ARBA" id="ARBA00023125"/>
    </source>
</evidence>
<dbReference type="GO" id="GO:0048476">
    <property type="term" value="C:Holliday junction resolvase complex"/>
    <property type="evidence" value="ECO:0007669"/>
    <property type="project" value="UniProtKB-UniRule"/>
</dbReference>
<feature type="domain" description="Helix-hairpin-helix DNA-binding motif class 1" evidence="7">
    <location>
        <begin position="69"/>
        <end position="88"/>
    </location>
</feature>
<comment type="domain">
    <text evidence="6">Has three domains with a flexible linker between the domains II and III and assumes an 'L' shape. Domain III is highly mobile and contacts RuvB.</text>
</comment>
<dbReference type="SUPFAM" id="SSF47781">
    <property type="entry name" value="RuvA domain 2-like"/>
    <property type="match status" value="1"/>
</dbReference>
<keyword evidence="2 6" id="KW-0227">DNA damage</keyword>
<dbReference type="GO" id="GO:0009378">
    <property type="term" value="F:four-way junction helicase activity"/>
    <property type="evidence" value="ECO:0007669"/>
    <property type="project" value="InterPro"/>
</dbReference>
<dbReference type="Pfam" id="PF07499">
    <property type="entry name" value="RuvA_C"/>
    <property type="match status" value="1"/>
</dbReference>
<comment type="function">
    <text evidence="6">The RuvA-RuvB-RuvC complex processes Holliday junction (HJ) DNA during genetic recombination and DNA repair, while the RuvA-RuvB complex plays an important role in the rescue of blocked DNA replication forks via replication fork reversal (RFR). RuvA specifically binds to HJ cruciform DNA, conferring on it an open structure. The RuvB hexamer acts as an ATP-dependent pump, pulling dsDNA into and through the RuvAB complex. HJ branch migration allows RuvC to scan DNA until it finds its consensus sequence, where it cleaves and resolves the cruciform DNA.</text>
</comment>
<dbReference type="GO" id="GO:0006310">
    <property type="term" value="P:DNA recombination"/>
    <property type="evidence" value="ECO:0007669"/>
    <property type="project" value="UniProtKB-UniRule"/>
</dbReference>
<dbReference type="CDD" id="cd14332">
    <property type="entry name" value="UBA_RuvA_C"/>
    <property type="match status" value="1"/>
</dbReference>
<evidence type="ECO:0000256" key="5">
    <source>
        <dbReference type="ARBA" id="ARBA00023204"/>
    </source>
</evidence>
<dbReference type="Gene3D" id="2.40.50.140">
    <property type="entry name" value="Nucleic acid-binding proteins"/>
    <property type="match status" value="1"/>
</dbReference>
<reference evidence="8" key="2">
    <citation type="submission" date="2021-04" db="EMBL/GenBank/DDBJ databases">
        <authorList>
            <person name="Gilroy R."/>
        </authorList>
    </citation>
    <scope>NUCLEOTIDE SEQUENCE</scope>
    <source>
        <strain evidence="8">ChiGjej1B1-14440</strain>
    </source>
</reference>
<dbReference type="Pfam" id="PF14520">
    <property type="entry name" value="HHH_5"/>
    <property type="match status" value="1"/>
</dbReference>
<evidence type="ECO:0000256" key="2">
    <source>
        <dbReference type="ARBA" id="ARBA00022763"/>
    </source>
</evidence>
<reference evidence="8" key="1">
    <citation type="journal article" date="2021" name="PeerJ">
        <title>Extensive microbial diversity within the chicken gut microbiome revealed by metagenomics and culture.</title>
        <authorList>
            <person name="Gilroy R."/>
            <person name="Ravi A."/>
            <person name="Getino M."/>
            <person name="Pursley I."/>
            <person name="Horton D.L."/>
            <person name="Alikhan N.F."/>
            <person name="Baker D."/>
            <person name="Gharbi K."/>
            <person name="Hall N."/>
            <person name="Watson M."/>
            <person name="Adriaenssens E.M."/>
            <person name="Foster-Nyarko E."/>
            <person name="Jarju S."/>
            <person name="Secka A."/>
            <person name="Antonio M."/>
            <person name="Oren A."/>
            <person name="Chaudhuri R.R."/>
            <person name="La Ragione R."/>
            <person name="Hildebrand F."/>
            <person name="Pallen M.J."/>
        </authorList>
    </citation>
    <scope>NUCLEOTIDE SEQUENCE</scope>
    <source>
        <strain evidence="8">ChiGjej1B1-14440</strain>
    </source>
</reference>
<dbReference type="InterPro" id="IPR010994">
    <property type="entry name" value="RuvA_2-like"/>
</dbReference>
<dbReference type="GO" id="GO:0000400">
    <property type="term" value="F:four-way junction DNA binding"/>
    <property type="evidence" value="ECO:0007669"/>
    <property type="project" value="UniProtKB-UniRule"/>
</dbReference>
<feature type="domain" description="Helix-hairpin-helix DNA-binding motif class 1" evidence="7">
    <location>
        <begin position="104"/>
        <end position="123"/>
    </location>
</feature>
<dbReference type="InterPro" id="IPR003583">
    <property type="entry name" value="Hlx-hairpin-Hlx_DNA-bd_motif"/>
</dbReference>
<proteinExistence type="inferred from homology"/>
<comment type="caution">
    <text evidence="8">The sequence shown here is derived from an EMBL/GenBank/DDBJ whole genome shotgun (WGS) entry which is preliminary data.</text>
</comment>
<dbReference type="Proteomes" id="UP000886724">
    <property type="component" value="Unassembled WGS sequence"/>
</dbReference>
<dbReference type="InterPro" id="IPR013849">
    <property type="entry name" value="DNA_helicase_Holl-junc_RuvA_I"/>
</dbReference>
<dbReference type="EMBL" id="DXET01000195">
    <property type="protein sequence ID" value="HIX82057.1"/>
    <property type="molecule type" value="Genomic_DNA"/>
</dbReference>
<evidence type="ECO:0000313" key="8">
    <source>
        <dbReference type="EMBL" id="HIX82057.1"/>
    </source>
</evidence>
<dbReference type="Pfam" id="PF01330">
    <property type="entry name" value="RuvA_N"/>
    <property type="match status" value="1"/>
</dbReference>
<dbReference type="GO" id="GO:0005524">
    <property type="term" value="F:ATP binding"/>
    <property type="evidence" value="ECO:0007669"/>
    <property type="project" value="InterPro"/>
</dbReference>
<dbReference type="GO" id="GO:0005737">
    <property type="term" value="C:cytoplasm"/>
    <property type="evidence" value="ECO:0007669"/>
    <property type="project" value="UniProtKB-SubCell"/>
</dbReference>
<organism evidence="8 9">
    <name type="scientific">Candidatus Erysipelatoclostridium merdavium</name>
    <dbReference type="NCBI Taxonomy" id="2838566"/>
    <lineage>
        <taxon>Bacteria</taxon>
        <taxon>Bacillati</taxon>
        <taxon>Bacillota</taxon>
        <taxon>Erysipelotrichia</taxon>
        <taxon>Erysipelotrichales</taxon>
        <taxon>Erysipelotrichales incertae sedis</taxon>
    </lineage>
</organism>
<dbReference type="NCBIfam" id="TIGR00084">
    <property type="entry name" value="ruvA"/>
    <property type="match status" value="1"/>
</dbReference>
<comment type="similarity">
    <text evidence="6">Belongs to the RuvA family.</text>
</comment>
<dbReference type="AlphaFoldDB" id="A0A9D1XN19"/>
<dbReference type="Gene3D" id="1.10.8.10">
    <property type="entry name" value="DNA helicase RuvA subunit, C-terminal domain"/>
    <property type="match status" value="1"/>
</dbReference>
<keyword evidence="3 6" id="KW-0238">DNA-binding</keyword>
<accession>A0A9D1XN19</accession>
<keyword evidence="4 6" id="KW-0233">DNA recombination</keyword>
<comment type="subcellular location">
    <subcellularLocation>
        <location evidence="6">Cytoplasm</location>
    </subcellularLocation>
</comment>
<dbReference type="InterPro" id="IPR011114">
    <property type="entry name" value="RuvA_C"/>
</dbReference>
<sequence length="186" mass="21023">MYSYIVGKIVEINVDHIVVENNGIGYLIYVSNPYEFTKEKVKIYLYQHVKEDGIFLYGFKTSEEKEMFLKLILVKGIGCKTAMGILATGDVNSIINAIETSNVSYLKKIPGIGPKAAQQIILDLQGKFKNRVLETLVNNEDIEEAKEVLMALGYRKSEVDRVLKIIKNEKLDTNGYVKRALSLLVK</sequence>
<keyword evidence="8" id="KW-0378">Hydrolase</keyword>
<comment type="subunit">
    <text evidence="6">Homotetramer. Forms an RuvA(8)-RuvB(12)-Holliday junction (HJ) complex. HJ DNA is sandwiched between 2 RuvA tetramers; dsDNA enters through RuvA and exits via RuvB. An RuvB hexamer assembles on each DNA strand where it exits the tetramer. Each RuvB hexamer is contacted by two RuvA subunits (via domain III) on 2 adjacent RuvB subunits; this complex drives branch migration. In the full resolvosome a probable DNA-RuvA(4)-RuvB(12)-RuvC(2) complex forms which resolves the HJ.</text>
</comment>
<dbReference type="SUPFAM" id="SSF46929">
    <property type="entry name" value="DNA helicase RuvA subunit, C-terminal domain"/>
    <property type="match status" value="1"/>
</dbReference>
<dbReference type="SUPFAM" id="SSF50249">
    <property type="entry name" value="Nucleic acid-binding proteins"/>
    <property type="match status" value="1"/>
</dbReference>
<name>A0A9D1XN19_9FIRM</name>
<protein>
    <recommendedName>
        <fullName evidence="6">Holliday junction branch migration complex subunit RuvA</fullName>
    </recommendedName>
</protein>
<dbReference type="GO" id="GO:0016787">
    <property type="term" value="F:hydrolase activity"/>
    <property type="evidence" value="ECO:0007669"/>
    <property type="project" value="UniProtKB-KW"/>
</dbReference>
<evidence type="ECO:0000259" key="7">
    <source>
        <dbReference type="SMART" id="SM00278"/>
    </source>
</evidence>
<evidence type="ECO:0000256" key="6">
    <source>
        <dbReference type="HAMAP-Rule" id="MF_00031"/>
    </source>
</evidence>
<evidence type="ECO:0000256" key="4">
    <source>
        <dbReference type="ARBA" id="ARBA00023172"/>
    </source>
</evidence>
<comment type="caution">
    <text evidence="6">Lacks conserved residue(s) required for the propagation of feature annotation.</text>
</comment>
<feature type="region of interest" description="Domain III" evidence="6">
    <location>
        <begin position="137"/>
        <end position="186"/>
    </location>
</feature>
<dbReference type="InterPro" id="IPR012340">
    <property type="entry name" value="NA-bd_OB-fold"/>
</dbReference>